<dbReference type="Gene3D" id="3.30.230.70">
    <property type="entry name" value="GHMP Kinase, N-terminal domain"/>
    <property type="match status" value="1"/>
</dbReference>
<accession>A0A662DEN2</accession>
<name>A0A662DEN2_UNCAE</name>
<dbReference type="PROSITE" id="PS01277">
    <property type="entry name" value="RIBONUCLEASE_PH"/>
    <property type="match status" value="1"/>
</dbReference>
<dbReference type="PANTHER" id="PTHR11953">
    <property type="entry name" value="EXOSOME COMPLEX COMPONENT"/>
    <property type="match status" value="1"/>
</dbReference>
<evidence type="ECO:0000256" key="6">
    <source>
        <dbReference type="HAMAP-Rule" id="MF_00564"/>
    </source>
</evidence>
<dbReference type="InterPro" id="IPR002381">
    <property type="entry name" value="RNase_PH_bac-type"/>
</dbReference>
<dbReference type="GO" id="GO:0031125">
    <property type="term" value="P:rRNA 3'-end processing"/>
    <property type="evidence" value="ECO:0007669"/>
    <property type="project" value="UniProtKB-ARBA"/>
</dbReference>
<dbReference type="AlphaFoldDB" id="A0A662DEN2"/>
<evidence type="ECO:0000256" key="4">
    <source>
        <dbReference type="ARBA" id="ARBA00022694"/>
    </source>
</evidence>
<dbReference type="InterPro" id="IPR027408">
    <property type="entry name" value="PNPase/RNase_PH_dom_sf"/>
</dbReference>
<dbReference type="SUPFAM" id="SSF55666">
    <property type="entry name" value="Ribonuclease PH domain 2-like"/>
    <property type="match status" value="1"/>
</dbReference>
<dbReference type="GO" id="GO:0000049">
    <property type="term" value="F:tRNA binding"/>
    <property type="evidence" value="ECO:0007669"/>
    <property type="project" value="UniProtKB-UniRule"/>
</dbReference>
<feature type="binding site" evidence="6">
    <location>
        <position position="84"/>
    </location>
    <ligand>
        <name>phosphate</name>
        <dbReference type="ChEBI" id="CHEBI:43474"/>
        <note>substrate</note>
    </ligand>
</feature>
<dbReference type="InterPro" id="IPR018336">
    <property type="entry name" value="RNase_PH_CS"/>
</dbReference>
<dbReference type="HAMAP" id="MF_00564">
    <property type="entry name" value="RNase_PH"/>
    <property type="match status" value="1"/>
</dbReference>
<comment type="caution">
    <text evidence="9">The sequence shown here is derived from an EMBL/GenBank/DDBJ whole genome shotgun (WGS) entry which is preliminary data.</text>
</comment>
<organism evidence="9 10">
    <name type="scientific">Aerophobetes bacterium</name>
    <dbReference type="NCBI Taxonomy" id="2030807"/>
    <lineage>
        <taxon>Bacteria</taxon>
        <taxon>Candidatus Aerophobota</taxon>
    </lineage>
</organism>
<feature type="binding site" evidence="6">
    <location>
        <begin position="122"/>
        <end position="124"/>
    </location>
    <ligand>
        <name>phosphate</name>
        <dbReference type="ChEBI" id="CHEBI:43474"/>
        <note>substrate</note>
    </ligand>
</feature>
<dbReference type="Pfam" id="PF03725">
    <property type="entry name" value="RNase_PH_C"/>
    <property type="match status" value="1"/>
</dbReference>
<dbReference type="PANTHER" id="PTHR11953:SF0">
    <property type="entry name" value="EXOSOME COMPLEX COMPONENT RRP41"/>
    <property type="match status" value="1"/>
</dbReference>
<gene>
    <name evidence="6" type="primary">rph</name>
    <name evidence="9" type="ORF">DRI96_01690</name>
</gene>
<dbReference type="Pfam" id="PF01138">
    <property type="entry name" value="RNase_PH"/>
    <property type="match status" value="1"/>
</dbReference>
<dbReference type="SUPFAM" id="SSF54211">
    <property type="entry name" value="Ribosomal protein S5 domain 2-like"/>
    <property type="match status" value="1"/>
</dbReference>
<proteinExistence type="inferred from homology"/>
<keyword evidence="6 9" id="KW-0548">Nucleotidyltransferase</keyword>
<dbReference type="InterPro" id="IPR001247">
    <property type="entry name" value="ExoRNase_PH_dom1"/>
</dbReference>
<evidence type="ECO:0000256" key="3">
    <source>
        <dbReference type="ARBA" id="ARBA00022555"/>
    </source>
</evidence>
<evidence type="ECO:0000256" key="2">
    <source>
        <dbReference type="ARBA" id="ARBA00022552"/>
    </source>
</evidence>
<dbReference type="NCBIfam" id="TIGR01966">
    <property type="entry name" value="RNasePH"/>
    <property type="match status" value="1"/>
</dbReference>
<dbReference type="GO" id="GO:0009022">
    <property type="term" value="F:tRNA nucleotidyltransferase activity"/>
    <property type="evidence" value="ECO:0007669"/>
    <property type="project" value="UniProtKB-UniRule"/>
</dbReference>
<dbReference type="EMBL" id="QMQB01000045">
    <property type="protein sequence ID" value="RLE14274.1"/>
    <property type="molecule type" value="Genomic_DNA"/>
</dbReference>
<reference evidence="9 10" key="1">
    <citation type="submission" date="2018-06" db="EMBL/GenBank/DDBJ databases">
        <title>Extensive metabolic versatility and redundancy in microbially diverse, dynamic hydrothermal sediments.</title>
        <authorList>
            <person name="Dombrowski N."/>
            <person name="Teske A."/>
            <person name="Baker B.J."/>
        </authorList>
    </citation>
    <scope>NUCLEOTIDE SEQUENCE [LARGE SCALE GENOMIC DNA]</scope>
    <source>
        <strain evidence="9">B19_G9</strain>
    </source>
</reference>
<dbReference type="FunFam" id="3.30.230.70:FF:000003">
    <property type="entry name" value="Ribonuclease PH"/>
    <property type="match status" value="1"/>
</dbReference>
<comment type="catalytic activity">
    <reaction evidence="6">
        <text>tRNA(n+1) + phosphate = tRNA(n) + a ribonucleoside 5'-diphosphate</text>
        <dbReference type="Rhea" id="RHEA:10628"/>
        <dbReference type="Rhea" id="RHEA-COMP:17343"/>
        <dbReference type="Rhea" id="RHEA-COMP:17344"/>
        <dbReference type="ChEBI" id="CHEBI:43474"/>
        <dbReference type="ChEBI" id="CHEBI:57930"/>
        <dbReference type="ChEBI" id="CHEBI:173114"/>
        <dbReference type="EC" id="2.7.7.56"/>
    </reaction>
</comment>
<dbReference type="InterPro" id="IPR050080">
    <property type="entry name" value="RNase_PH"/>
</dbReference>
<dbReference type="GO" id="GO:0016075">
    <property type="term" value="P:rRNA catabolic process"/>
    <property type="evidence" value="ECO:0007669"/>
    <property type="project" value="UniProtKB-UniRule"/>
</dbReference>
<dbReference type="CDD" id="cd11362">
    <property type="entry name" value="RNase_PH_bact"/>
    <property type="match status" value="1"/>
</dbReference>
<feature type="domain" description="Exoribonuclease phosphorolytic" evidence="8">
    <location>
        <begin position="155"/>
        <end position="222"/>
    </location>
</feature>
<evidence type="ECO:0000256" key="1">
    <source>
        <dbReference type="ARBA" id="ARBA00006678"/>
    </source>
</evidence>
<keyword evidence="5" id="KW-0694">RNA-binding</keyword>
<dbReference type="EC" id="2.7.7.56" evidence="6"/>
<keyword evidence="3 6" id="KW-0820">tRNA-binding</keyword>
<dbReference type="InterPro" id="IPR015847">
    <property type="entry name" value="ExoRNase_PH_dom2"/>
</dbReference>
<evidence type="ECO:0000259" key="7">
    <source>
        <dbReference type="Pfam" id="PF01138"/>
    </source>
</evidence>
<sequence>MRIDGRKSDEIRPISIQRGFIHYAQGSTLISFGNTKVLCVAMVEEGVPPFLRGSKTGWLTAEYSMLPYSTPNRSPREIDQKKGRSYEIQRIIGRSLRAVVDLNKIPEKTIWIDCDVLQADGGTRCAAITGSFISLLDVDRWLREKRIIEGSIIKDFVAAISVGIVNGEPLLDLSFYEDSRASVDMNVVMTARDKFVEVQVSGEGYAFSYEILNRLIALAQKGIKSLIAREKKLIDSEYGNSFSNQE</sequence>
<keyword evidence="2 6" id="KW-0698">rRNA processing</keyword>
<evidence type="ECO:0000313" key="9">
    <source>
        <dbReference type="EMBL" id="RLE14274.1"/>
    </source>
</evidence>
<comment type="similarity">
    <text evidence="1 6">Belongs to the RNase PH family.</text>
</comment>
<comment type="subunit">
    <text evidence="6">Homohexameric ring arranged as a trimer of dimers.</text>
</comment>
<protein>
    <recommendedName>
        <fullName evidence="6">Ribonuclease PH</fullName>
        <shortName evidence="6">RNase PH</shortName>
        <ecNumber evidence="6">2.7.7.56</ecNumber>
    </recommendedName>
    <alternativeName>
        <fullName evidence="6">tRNA nucleotidyltransferase</fullName>
    </alternativeName>
</protein>
<comment type="function">
    <text evidence="6">Phosphorolytic 3'-5' exoribonuclease that plays an important role in tRNA 3'-end maturation. Removes nucleotide residues following the 3'-CCA terminus of tRNAs; can also add nucleotides to the ends of RNA molecules by using nucleoside diphosphates as substrates, but this may not be physiologically important. Probably plays a role in initiation of 16S rRNA degradation (leading to ribosome degradation) during starvation.</text>
</comment>
<feature type="domain" description="Exoribonuclease phosphorolytic" evidence="7">
    <location>
        <begin position="10"/>
        <end position="139"/>
    </location>
</feature>
<dbReference type="Proteomes" id="UP000267654">
    <property type="component" value="Unassembled WGS sequence"/>
</dbReference>
<evidence type="ECO:0000259" key="8">
    <source>
        <dbReference type="Pfam" id="PF03725"/>
    </source>
</evidence>
<dbReference type="GO" id="GO:0000175">
    <property type="term" value="F:3'-5'-RNA exonuclease activity"/>
    <property type="evidence" value="ECO:0007669"/>
    <property type="project" value="UniProtKB-UniRule"/>
</dbReference>
<keyword evidence="4 6" id="KW-0819">tRNA processing</keyword>
<dbReference type="InterPro" id="IPR020568">
    <property type="entry name" value="Ribosomal_Su5_D2-typ_SF"/>
</dbReference>
<evidence type="ECO:0000313" key="10">
    <source>
        <dbReference type="Proteomes" id="UP000267654"/>
    </source>
</evidence>
<keyword evidence="6 9" id="KW-0808">Transferase</keyword>
<evidence type="ECO:0000256" key="5">
    <source>
        <dbReference type="ARBA" id="ARBA00022884"/>
    </source>
</evidence>
<dbReference type="GO" id="GO:0008033">
    <property type="term" value="P:tRNA processing"/>
    <property type="evidence" value="ECO:0007669"/>
    <property type="project" value="UniProtKB-UniRule"/>
</dbReference>
<dbReference type="InterPro" id="IPR036345">
    <property type="entry name" value="ExoRNase_PH_dom2_sf"/>
</dbReference>